<organism evidence="8 9">
    <name type="scientific">Sphingobium indicum (strain DSM 16412 / CCM 7286 / MTCC 6364 / B90A)</name>
    <dbReference type="NCBI Taxonomy" id="861109"/>
    <lineage>
        <taxon>Bacteria</taxon>
        <taxon>Pseudomonadati</taxon>
        <taxon>Pseudomonadota</taxon>
        <taxon>Alphaproteobacteria</taxon>
        <taxon>Sphingomonadales</taxon>
        <taxon>Sphingomonadaceae</taxon>
        <taxon>Sphingobium</taxon>
    </lineage>
</organism>
<dbReference type="PIRSF" id="PIRSF002808">
    <property type="entry name" value="Hexose_phosphate_transp"/>
    <property type="match status" value="1"/>
</dbReference>
<dbReference type="Gene3D" id="1.20.1250.20">
    <property type="entry name" value="MFS general substrate transporter like domains"/>
    <property type="match status" value="2"/>
</dbReference>
<dbReference type="AlphaFoldDB" id="A0A1L5BUF1"/>
<feature type="transmembrane region" description="Helical" evidence="6">
    <location>
        <begin position="185"/>
        <end position="203"/>
    </location>
</feature>
<keyword evidence="3 6" id="KW-0812">Transmembrane</keyword>
<dbReference type="PANTHER" id="PTHR11662">
    <property type="entry name" value="SOLUTE CARRIER FAMILY 17"/>
    <property type="match status" value="1"/>
</dbReference>
<dbReference type="SUPFAM" id="SSF103473">
    <property type="entry name" value="MFS general substrate transporter"/>
    <property type="match status" value="1"/>
</dbReference>
<evidence type="ECO:0000256" key="6">
    <source>
        <dbReference type="SAM" id="Phobius"/>
    </source>
</evidence>
<feature type="transmembrane region" description="Helical" evidence="6">
    <location>
        <begin position="159"/>
        <end position="179"/>
    </location>
</feature>
<dbReference type="PROSITE" id="PS50850">
    <property type="entry name" value="MFS"/>
    <property type="match status" value="1"/>
</dbReference>
<feature type="transmembrane region" description="Helical" evidence="6">
    <location>
        <begin position="319"/>
        <end position="336"/>
    </location>
</feature>
<geneLocation type="plasmid" evidence="8 9">
    <name>pSRL1</name>
</geneLocation>
<evidence type="ECO:0000259" key="7">
    <source>
        <dbReference type="PROSITE" id="PS50850"/>
    </source>
</evidence>
<comment type="subcellular location">
    <subcellularLocation>
        <location evidence="1">Cell membrane</location>
        <topology evidence="1">Multi-pass membrane protein</topology>
    </subcellularLocation>
</comment>
<feature type="transmembrane region" description="Helical" evidence="6">
    <location>
        <begin position="405"/>
        <end position="424"/>
    </location>
</feature>
<dbReference type="GO" id="GO:0005886">
    <property type="term" value="C:plasma membrane"/>
    <property type="evidence" value="ECO:0007669"/>
    <property type="project" value="UniProtKB-SubCell"/>
</dbReference>
<feature type="transmembrane region" description="Helical" evidence="6">
    <location>
        <begin position="245"/>
        <end position="266"/>
    </location>
</feature>
<dbReference type="Proteomes" id="UP000004550">
    <property type="component" value="Plasmid pSRL1"/>
</dbReference>
<dbReference type="InterPro" id="IPR036259">
    <property type="entry name" value="MFS_trans_sf"/>
</dbReference>
<keyword evidence="2" id="KW-1003">Cell membrane</keyword>
<dbReference type="InterPro" id="IPR050382">
    <property type="entry name" value="MFS_Na/Anion_cotransporter"/>
</dbReference>
<keyword evidence="5 6" id="KW-0472">Membrane</keyword>
<dbReference type="InterPro" id="IPR011701">
    <property type="entry name" value="MFS"/>
</dbReference>
<feature type="transmembrane region" description="Helical" evidence="6">
    <location>
        <begin position="342"/>
        <end position="367"/>
    </location>
</feature>
<feature type="transmembrane region" description="Helical" evidence="6">
    <location>
        <begin position="66"/>
        <end position="86"/>
    </location>
</feature>
<gene>
    <name evidence="8" type="ORF">SIDU_17680</name>
</gene>
<evidence type="ECO:0000256" key="1">
    <source>
        <dbReference type="ARBA" id="ARBA00004651"/>
    </source>
</evidence>
<evidence type="ECO:0000256" key="4">
    <source>
        <dbReference type="ARBA" id="ARBA00022989"/>
    </source>
</evidence>
<feature type="domain" description="Major facilitator superfamily (MFS) profile" evidence="7">
    <location>
        <begin position="29"/>
        <end position="431"/>
    </location>
</feature>
<dbReference type="Pfam" id="PF07690">
    <property type="entry name" value="MFS_1"/>
    <property type="match status" value="1"/>
</dbReference>
<reference evidence="8 9" key="1">
    <citation type="journal article" date="2012" name="J. Bacteriol.">
        <title>Genome sequence of Sphingobium indicum B90A, a hexachlorocyclohexane-degrading bacterium.</title>
        <authorList>
            <person name="Anand S."/>
            <person name="Sangwan N."/>
            <person name="Lata P."/>
            <person name="Kaur J."/>
            <person name="Dua A."/>
            <person name="Singh A.K."/>
            <person name="Verma M."/>
            <person name="Kaur J."/>
            <person name="Khurana J.P."/>
            <person name="Khurana P."/>
            <person name="Mathur S."/>
            <person name="Lal R."/>
        </authorList>
    </citation>
    <scope>NUCLEOTIDE SEQUENCE [LARGE SCALE GENOMIC DNA]</scope>
    <source>
        <strain evidence="9">DSM 16412 / CCM 7286 / MTCC 6364 / B90A</strain>
        <plasmid evidence="8">pSRL1</plasmid>
    </source>
</reference>
<feature type="transmembrane region" description="Helical" evidence="6">
    <location>
        <begin position="28"/>
        <end position="54"/>
    </location>
</feature>
<dbReference type="InterPro" id="IPR000849">
    <property type="entry name" value="Sugar_P_transporter"/>
</dbReference>
<evidence type="ECO:0000256" key="2">
    <source>
        <dbReference type="ARBA" id="ARBA00022475"/>
    </source>
</evidence>
<dbReference type="InterPro" id="IPR020846">
    <property type="entry name" value="MFS_dom"/>
</dbReference>
<name>A0A1L5BUF1_SPHIB</name>
<protein>
    <submittedName>
        <fullName evidence="8">MFS transporter permease</fullName>
    </submittedName>
</protein>
<dbReference type="RefSeq" id="WP_025160724.1">
    <property type="nucleotide sequence ID" value="NZ_CP013071.1"/>
</dbReference>
<evidence type="ECO:0000313" key="9">
    <source>
        <dbReference type="Proteomes" id="UP000004550"/>
    </source>
</evidence>
<dbReference type="KEGG" id="sinb:SIDU_17680"/>
<evidence type="ECO:0000256" key="5">
    <source>
        <dbReference type="ARBA" id="ARBA00023136"/>
    </source>
</evidence>
<sequence length="444" mass="47467">MTGEASVAEPRAAAAGAGAARPTRARHVVLWLTVLAYLITYMDRVVIATAAPVIEKEYGFSPVTMGWIFASFSIAYALFQIPGGWLGDRFGPRRALTGVVLWWSTFTAATALTWSAGSMMVCRFLFGMGEAGAFPIATRSLSRWMLPSERGWAQGVTHAGARLGGAVTPVFVALLIVQFGWRMPFMAFALIGIGWAALWFWYYRDTPREHPAVNGAELAMIEGALGAGRARVSVPWRHLLANSQLWVLSAMYFCYAYCINIFLTWFPKYLHDARGFDIALMGLFASLPLMAGVVGDLMGGWASDLLVKRGAGLKMARRSVAVVGFLTAAAMIPLAAAMDGHVASILCFCIALFGLELTVGVSWAVTLDIGGEYAGSVSAVMNTLGNSGAAVAAAVTGYIVSMSGWFAAFAVLSVLCLIAAALFLRIDASRRLEDGQGARAPEEI</sequence>
<dbReference type="PANTHER" id="PTHR11662:SF399">
    <property type="entry name" value="FI19708P1-RELATED"/>
    <property type="match status" value="1"/>
</dbReference>
<feature type="transmembrane region" description="Helical" evidence="6">
    <location>
        <begin position="278"/>
        <end position="298"/>
    </location>
</feature>
<proteinExistence type="predicted"/>
<dbReference type="EMBL" id="CP013071">
    <property type="protein sequence ID" value="APL96484.1"/>
    <property type="molecule type" value="Genomic_DNA"/>
</dbReference>
<dbReference type="GO" id="GO:0022857">
    <property type="term" value="F:transmembrane transporter activity"/>
    <property type="evidence" value="ECO:0007669"/>
    <property type="project" value="InterPro"/>
</dbReference>
<keyword evidence="4 6" id="KW-1133">Transmembrane helix</keyword>
<evidence type="ECO:0000313" key="8">
    <source>
        <dbReference type="EMBL" id="APL96484.1"/>
    </source>
</evidence>
<keyword evidence="8" id="KW-0614">Plasmid</keyword>
<dbReference type="CDD" id="cd17319">
    <property type="entry name" value="MFS_ExuT_GudP_like"/>
    <property type="match status" value="1"/>
</dbReference>
<feature type="transmembrane region" description="Helical" evidence="6">
    <location>
        <begin position="95"/>
        <end position="114"/>
    </location>
</feature>
<accession>A0A1L5BUF1</accession>
<evidence type="ECO:0000256" key="3">
    <source>
        <dbReference type="ARBA" id="ARBA00022692"/>
    </source>
</evidence>